<evidence type="ECO:0000256" key="1">
    <source>
        <dbReference type="SAM" id="Phobius"/>
    </source>
</evidence>
<reference evidence="2 3" key="1">
    <citation type="journal article" date="2016" name="Nat. Commun.">
        <title>Thousands of microbial genomes shed light on interconnected biogeochemical processes in an aquifer system.</title>
        <authorList>
            <person name="Anantharaman K."/>
            <person name="Brown C.T."/>
            <person name="Hug L.A."/>
            <person name="Sharon I."/>
            <person name="Castelle C.J."/>
            <person name="Probst A.J."/>
            <person name="Thomas B.C."/>
            <person name="Singh A."/>
            <person name="Wilkins M.J."/>
            <person name="Karaoz U."/>
            <person name="Brodie E.L."/>
            <person name="Williams K.H."/>
            <person name="Hubbard S.S."/>
            <person name="Banfield J.F."/>
        </authorList>
    </citation>
    <scope>NUCLEOTIDE SEQUENCE [LARGE SCALE GENOMIC DNA]</scope>
</reference>
<keyword evidence="1" id="KW-1133">Transmembrane helix</keyword>
<dbReference type="AlphaFoldDB" id="A0A1F8H6C8"/>
<keyword evidence="1" id="KW-0812">Transmembrane</keyword>
<dbReference type="EMBL" id="MGKW01000036">
    <property type="protein sequence ID" value="OGN33174.1"/>
    <property type="molecule type" value="Genomic_DNA"/>
</dbReference>
<evidence type="ECO:0000313" key="3">
    <source>
        <dbReference type="Proteomes" id="UP000178155"/>
    </source>
</evidence>
<name>A0A1F8H6C8_9BACT</name>
<comment type="caution">
    <text evidence="2">The sequence shown here is derived from an EMBL/GenBank/DDBJ whole genome shotgun (WGS) entry which is preliminary data.</text>
</comment>
<sequence>MINGMLISPIFLVVSCAGLLIIFLANLIVGLYHGFGGRHYWFFQLEHVLGGFFVIMFFQSLFNSHLISLIGLAIVTLVWECLEYGAAHISSWELFLPLDTNS</sequence>
<protein>
    <submittedName>
        <fullName evidence="2">Uncharacterized protein</fullName>
    </submittedName>
</protein>
<organism evidence="2 3">
    <name type="scientific">Candidatus Yanofskybacteria bacterium RIFCSPLOWO2_02_FULL_47_9b</name>
    <dbReference type="NCBI Taxonomy" id="1802708"/>
    <lineage>
        <taxon>Bacteria</taxon>
        <taxon>Candidatus Yanofskyibacteriota</taxon>
    </lineage>
</organism>
<keyword evidence="1" id="KW-0472">Membrane</keyword>
<feature type="transmembrane region" description="Helical" evidence="1">
    <location>
        <begin position="64"/>
        <end position="82"/>
    </location>
</feature>
<gene>
    <name evidence="2" type="ORF">A3I39_03045</name>
</gene>
<feature type="transmembrane region" description="Helical" evidence="1">
    <location>
        <begin position="6"/>
        <end position="28"/>
    </location>
</feature>
<dbReference type="Proteomes" id="UP000178155">
    <property type="component" value="Unassembled WGS sequence"/>
</dbReference>
<evidence type="ECO:0000313" key="2">
    <source>
        <dbReference type="EMBL" id="OGN33174.1"/>
    </source>
</evidence>
<proteinExistence type="predicted"/>
<feature type="transmembrane region" description="Helical" evidence="1">
    <location>
        <begin position="40"/>
        <end position="58"/>
    </location>
</feature>
<accession>A0A1F8H6C8</accession>